<sequence length="141" mass="16289">MDYKALANELFQNMIRTRKKSFYKKVDEVSHGERKILGYLTYGKNKVTSGELSEYLDLSTPRVASALNSLSKKGFIKRKKDEQDKRVVIVNITESGKSFVKEEHEEAMGALEKILEKLGEQDAREFVRITKRIQEISNENE</sequence>
<name>A0A9C7G6Z8_9BACI</name>
<dbReference type="InterPro" id="IPR036390">
    <property type="entry name" value="WH_DNA-bd_sf"/>
</dbReference>
<evidence type="ECO:0000256" key="7">
    <source>
        <dbReference type="ARBA" id="ARBA00047207"/>
    </source>
</evidence>
<dbReference type="GO" id="GO:0003700">
    <property type="term" value="F:DNA-binding transcription factor activity"/>
    <property type="evidence" value="ECO:0007669"/>
    <property type="project" value="InterPro"/>
</dbReference>
<keyword evidence="3" id="KW-0238">DNA-binding</keyword>
<comment type="caution">
    <text evidence="9">The sequence shown here is derived from an EMBL/GenBank/DDBJ whole genome shotgun (WGS) entry which is preliminary data.</text>
</comment>
<evidence type="ECO:0000256" key="1">
    <source>
        <dbReference type="ARBA" id="ARBA00004496"/>
    </source>
</evidence>
<dbReference type="RefSeq" id="WP_230495162.1">
    <property type="nucleotide sequence ID" value="NZ_CAKJTG010000003.1"/>
</dbReference>
<organism evidence="9 10">
    <name type="scientific">Pseudoneobacillus rhizosphaerae</name>
    <dbReference type="NCBI Taxonomy" id="2880968"/>
    <lineage>
        <taxon>Bacteria</taxon>
        <taxon>Bacillati</taxon>
        <taxon>Bacillota</taxon>
        <taxon>Bacilli</taxon>
        <taxon>Bacillales</taxon>
        <taxon>Bacillaceae</taxon>
        <taxon>Pseudoneobacillus</taxon>
    </lineage>
</organism>
<dbReference type="AlphaFoldDB" id="A0A9C7G6Z8"/>
<accession>A0A9C7G6Z8</accession>
<dbReference type="GO" id="GO:0003677">
    <property type="term" value="F:DNA binding"/>
    <property type="evidence" value="ECO:0007669"/>
    <property type="project" value="UniProtKB-KW"/>
</dbReference>
<dbReference type="InterPro" id="IPR036388">
    <property type="entry name" value="WH-like_DNA-bd_sf"/>
</dbReference>
<dbReference type="Proteomes" id="UP000789845">
    <property type="component" value="Unassembled WGS sequence"/>
</dbReference>
<evidence type="ECO:0000256" key="2">
    <source>
        <dbReference type="ARBA" id="ARBA00023015"/>
    </source>
</evidence>
<reference evidence="9" key="1">
    <citation type="submission" date="2021-10" db="EMBL/GenBank/DDBJ databases">
        <authorList>
            <person name="Criscuolo A."/>
        </authorList>
    </citation>
    <scope>NUCLEOTIDE SEQUENCE</scope>
    <source>
        <strain evidence="9">CIP111885</strain>
    </source>
</reference>
<feature type="domain" description="HTH marR-type" evidence="8">
    <location>
        <begin position="7"/>
        <end position="135"/>
    </location>
</feature>
<dbReference type="PROSITE" id="PS50995">
    <property type="entry name" value="HTH_MARR_2"/>
    <property type="match status" value="1"/>
</dbReference>
<dbReference type="PANTHER" id="PTHR42756">
    <property type="entry name" value="TRANSCRIPTIONAL REGULATOR, MARR"/>
    <property type="match status" value="1"/>
</dbReference>
<dbReference type="GO" id="GO:0005737">
    <property type="term" value="C:cytoplasm"/>
    <property type="evidence" value="ECO:0007669"/>
    <property type="project" value="UniProtKB-SubCell"/>
</dbReference>
<dbReference type="SUPFAM" id="SSF46785">
    <property type="entry name" value="Winged helix' DNA-binding domain"/>
    <property type="match status" value="1"/>
</dbReference>
<dbReference type="PANTHER" id="PTHR42756:SF1">
    <property type="entry name" value="TRANSCRIPTIONAL REPRESSOR OF EMRAB OPERON"/>
    <property type="match status" value="1"/>
</dbReference>
<keyword evidence="2" id="KW-0805">Transcription regulation</keyword>
<evidence type="ECO:0000256" key="4">
    <source>
        <dbReference type="ARBA" id="ARBA00023163"/>
    </source>
</evidence>
<gene>
    <name evidence="9" type="ORF">NEOCIP111885_00571</name>
</gene>
<dbReference type="Gene3D" id="1.10.10.10">
    <property type="entry name" value="Winged helix-like DNA-binding domain superfamily/Winged helix DNA-binding domain"/>
    <property type="match status" value="1"/>
</dbReference>
<dbReference type="PRINTS" id="PR00598">
    <property type="entry name" value="HTHMARR"/>
</dbReference>
<dbReference type="InterPro" id="IPR055166">
    <property type="entry name" value="Transc_reg_Sar_Rot_HTH"/>
</dbReference>
<evidence type="ECO:0000256" key="3">
    <source>
        <dbReference type="ARBA" id="ARBA00023125"/>
    </source>
</evidence>
<evidence type="ECO:0000256" key="6">
    <source>
        <dbReference type="ARBA" id="ARBA00047188"/>
    </source>
</evidence>
<dbReference type="EMBL" id="CAKJTG010000003">
    <property type="protein sequence ID" value="CAG9606883.1"/>
    <property type="molecule type" value="Genomic_DNA"/>
</dbReference>
<dbReference type="Pfam" id="PF22381">
    <property type="entry name" value="Staph_reg_Sar_Rot"/>
    <property type="match status" value="1"/>
</dbReference>
<keyword evidence="10" id="KW-1185">Reference proteome</keyword>
<comment type="subcellular location">
    <subcellularLocation>
        <location evidence="1">Cytoplasm</location>
    </subcellularLocation>
</comment>
<evidence type="ECO:0000313" key="9">
    <source>
        <dbReference type="EMBL" id="CAG9606883.1"/>
    </source>
</evidence>
<comment type="similarity">
    <text evidence="5">Belongs to the SarZ family.</text>
</comment>
<evidence type="ECO:0000313" key="10">
    <source>
        <dbReference type="Proteomes" id="UP000789845"/>
    </source>
</evidence>
<proteinExistence type="inferred from homology"/>
<evidence type="ECO:0000256" key="5">
    <source>
        <dbReference type="ARBA" id="ARBA00046337"/>
    </source>
</evidence>
<evidence type="ECO:0000259" key="8">
    <source>
        <dbReference type="PROSITE" id="PS50995"/>
    </source>
</evidence>
<dbReference type="InterPro" id="IPR000835">
    <property type="entry name" value="HTH_MarR-typ"/>
</dbReference>
<protein>
    <recommendedName>
        <fullName evidence="6">HTH-type transcriptional regulator SarZ</fullName>
    </recommendedName>
    <alternativeName>
        <fullName evidence="7">Staphylococcal accessory regulator Z</fullName>
    </alternativeName>
</protein>
<dbReference type="SMART" id="SM00347">
    <property type="entry name" value="HTH_MARR"/>
    <property type="match status" value="1"/>
</dbReference>
<keyword evidence="4" id="KW-0804">Transcription</keyword>